<comment type="caution">
    <text evidence="2">The sequence shown here is derived from an EMBL/GenBank/DDBJ whole genome shotgun (WGS) entry which is preliminary data.</text>
</comment>
<feature type="compositionally biased region" description="Basic and acidic residues" evidence="1">
    <location>
        <begin position="51"/>
        <end position="62"/>
    </location>
</feature>
<dbReference type="EMBL" id="VSRR010110220">
    <property type="protein sequence ID" value="MPC97481.1"/>
    <property type="molecule type" value="Genomic_DNA"/>
</dbReference>
<evidence type="ECO:0000313" key="2">
    <source>
        <dbReference type="EMBL" id="MPC97481.1"/>
    </source>
</evidence>
<reference evidence="2 3" key="1">
    <citation type="submission" date="2019-05" db="EMBL/GenBank/DDBJ databases">
        <title>Another draft genome of Portunus trituberculatus and its Hox gene families provides insights of decapod evolution.</title>
        <authorList>
            <person name="Jeong J.-H."/>
            <person name="Song I."/>
            <person name="Kim S."/>
            <person name="Choi T."/>
            <person name="Kim D."/>
            <person name="Ryu S."/>
            <person name="Kim W."/>
        </authorList>
    </citation>
    <scope>NUCLEOTIDE SEQUENCE [LARGE SCALE GENOMIC DNA]</scope>
    <source>
        <tissue evidence="2">Muscle</tissue>
    </source>
</reference>
<proteinExistence type="predicted"/>
<dbReference type="Proteomes" id="UP000324222">
    <property type="component" value="Unassembled WGS sequence"/>
</dbReference>
<accession>A0A5B7JHD5</accession>
<feature type="region of interest" description="Disordered" evidence="1">
    <location>
        <begin position="39"/>
        <end position="72"/>
    </location>
</feature>
<dbReference type="AlphaFoldDB" id="A0A5B7JHD5"/>
<keyword evidence="3" id="KW-1185">Reference proteome</keyword>
<sequence>MCEVADCCAGEVGKGWGMQGGVRHSLPGGFKDRAELASERRMPPCSGKMCWPEERSLGRETRQASTGGGKVG</sequence>
<organism evidence="2 3">
    <name type="scientific">Portunus trituberculatus</name>
    <name type="common">Swimming crab</name>
    <name type="synonym">Neptunus trituberculatus</name>
    <dbReference type="NCBI Taxonomy" id="210409"/>
    <lineage>
        <taxon>Eukaryota</taxon>
        <taxon>Metazoa</taxon>
        <taxon>Ecdysozoa</taxon>
        <taxon>Arthropoda</taxon>
        <taxon>Crustacea</taxon>
        <taxon>Multicrustacea</taxon>
        <taxon>Malacostraca</taxon>
        <taxon>Eumalacostraca</taxon>
        <taxon>Eucarida</taxon>
        <taxon>Decapoda</taxon>
        <taxon>Pleocyemata</taxon>
        <taxon>Brachyura</taxon>
        <taxon>Eubrachyura</taxon>
        <taxon>Portunoidea</taxon>
        <taxon>Portunidae</taxon>
        <taxon>Portuninae</taxon>
        <taxon>Portunus</taxon>
    </lineage>
</organism>
<protein>
    <submittedName>
        <fullName evidence="2">Uncharacterized protein</fullName>
    </submittedName>
</protein>
<gene>
    <name evidence="2" type="ORF">E2C01_092799</name>
</gene>
<name>A0A5B7JHD5_PORTR</name>
<evidence type="ECO:0000256" key="1">
    <source>
        <dbReference type="SAM" id="MobiDB-lite"/>
    </source>
</evidence>
<evidence type="ECO:0000313" key="3">
    <source>
        <dbReference type="Proteomes" id="UP000324222"/>
    </source>
</evidence>